<gene>
    <name evidence="2" type="ORF">H0A62_02465</name>
</gene>
<keyword evidence="3" id="KW-1185">Reference proteome</keyword>
<comment type="caution">
    <text evidence="2">The sequence shown here is derived from an EMBL/GenBank/DDBJ whole genome shotgun (WGS) entry which is preliminary data.</text>
</comment>
<feature type="transmembrane region" description="Helical" evidence="1">
    <location>
        <begin position="88"/>
        <end position="108"/>
    </location>
</feature>
<keyword evidence="1" id="KW-0472">Membrane</keyword>
<evidence type="ECO:0000313" key="2">
    <source>
        <dbReference type="EMBL" id="NYT84456.1"/>
    </source>
</evidence>
<sequence>MAAFLPALKIALPYITQIVTAAAPMFTSRSAGGKQDEIIPQQIRELQEAVTNNAESVKGLATQWKGTIENIDAAASRMQQEIVVLRRLVYCSTAIAVVASLLAVVAVVGR</sequence>
<dbReference type="RefSeq" id="WP_130038376.1">
    <property type="nucleotide sequence ID" value="NZ_JACCEV010000001.1"/>
</dbReference>
<dbReference type="OrthoDB" id="8778928at2"/>
<evidence type="ECO:0000313" key="3">
    <source>
        <dbReference type="Proteomes" id="UP000554144"/>
    </source>
</evidence>
<keyword evidence="1" id="KW-1133">Transmembrane helix</keyword>
<dbReference type="AlphaFoldDB" id="A0A853GUJ6"/>
<organism evidence="2 3">
    <name type="scientific">Pollutimonas harenae</name>
    <dbReference type="NCBI Taxonomy" id="657015"/>
    <lineage>
        <taxon>Bacteria</taxon>
        <taxon>Pseudomonadati</taxon>
        <taxon>Pseudomonadota</taxon>
        <taxon>Betaproteobacteria</taxon>
        <taxon>Burkholderiales</taxon>
        <taxon>Alcaligenaceae</taxon>
        <taxon>Pollutimonas</taxon>
    </lineage>
</organism>
<name>A0A853GUJ6_9BURK</name>
<reference evidence="2 3" key="1">
    <citation type="submission" date="2020-07" db="EMBL/GenBank/DDBJ databases">
        <title>Taxonomic revisions and descriptions of new bacterial species based on genomic comparisons in the high-G+C-content subgroup of the family Alcaligenaceae.</title>
        <authorList>
            <person name="Szabo A."/>
            <person name="Felfoldi T."/>
        </authorList>
    </citation>
    <scope>NUCLEOTIDE SEQUENCE [LARGE SCALE GENOMIC DNA]</scope>
    <source>
        <strain evidence="2 3">DSM 25667</strain>
    </source>
</reference>
<keyword evidence="1" id="KW-0812">Transmembrane</keyword>
<proteinExistence type="predicted"/>
<dbReference type="EMBL" id="JACCEV010000001">
    <property type="protein sequence ID" value="NYT84456.1"/>
    <property type="molecule type" value="Genomic_DNA"/>
</dbReference>
<accession>A0A853GUJ6</accession>
<evidence type="ECO:0000256" key="1">
    <source>
        <dbReference type="SAM" id="Phobius"/>
    </source>
</evidence>
<dbReference type="Proteomes" id="UP000554144">
    <property type="component" value="Unassembled WGS sequence"/>
</dbReference>
<protein>
    <submittedName>
        <fullName evidence="2">Uncharacterized protein</fullName>
    </submittedName>
</protein>